<dbReference type="Pfam" id="PF08271">
    <property type="entry name" value="Zn_Ribbon_TF"/>
    <property type="match status" value="1"/>
</dbReference>
<dbReference type="GO" id="GO:0008270">
    <property type="term" value="F:zinc ion binding"/>
    <property type="evidence" value="ECO:0007669"/>
    <property type="project" value="UniProtKB-KW"/>
</dbReference>
<dbReference type="InterPro" id="IPR013137">
    <property type="entry name" value="Znf_TFIIB"/>
</dbReference>
<dbReference type="Gene3D" id="2.20.25.10">
    <property type="match status" value="1"/>
</dbReference>
<dbReference type="HOGENOM" id="CLU_1302680_0_0_2"/>
<keyword evidence="4" id="KW-1185">Reference proteome</keyword>
<dbReference type="eggNOG" id="arCOG05931">
    <property type="taxonomic scope" value="Archaea"/>
</dbReference>
<reference evidence="4" key="1">
    <citation type="journal article" date="2009" name="BMC Genomics">
        <title>The complete genome sequence of Staphylothermus marinus reveals differences in sulfur metabolism among heterotrophic Crenarchaeota.</title>
        <authorList>
            <person name="Anderson I.J."/>
            <person name="Dharmarajan L."/>
            <person name="Rodriguez J."/>
            <person name="Hooper S."/>
            <person name="Porat I."/>
            <person name="Ulrich L.E."/>
            <person name="Elkins J.G."/>
            <person name="Mavromatis K."/>
            <person name="Sun H."/>
            <person name="Land M."/>
            <person name="Lapidus A."/>
            <person name="Lucas S."/>
            <person name="Barry K."/>
            <person name="Huber H."/>
            <person name="Zhulin I.B."/>
            <person name="Whitman W.B."/>
            <person name="Mukhopadhyay B."/>
            <person name="Woese C."/>
            <person name="Bristow J."/>
            <person name="Kyrpides N."/>
        </authorList>
    </citation>
    <scope>NUCLEOTIDE SEQUENCE [LARGE SCALE GENOMIC DNA]</scope>
    <source>
        <strain evidence="4">ATCC 43588 / DSM 3639 / JCM 9404 / F1</strain>
    </source>
</reference>
<gene>
    <name evidence="3" type="ordered locus">Smar_0933</name>
</gene>
<keyword evidence="1" id="KW-0863">Zinc-finger</keyword>
<dbReference type="AlphaFoldDB" id="A3DN22"/>
<evidence type="ECO:0000313" key="3">
    <source>
        <dbReference type="EMBL" id="ABN70032.1"/>
    </source>
</evidence>
<organism evidence="3 4">
    <name type="scientific">Staphylothermus marinus (strain ATCC 43588 / DSM 3639 / JCM 9404 / F1)</name>
    <dbReference type="NCBI Taxonomy" id="399550"/>
    <lineage>
        <taxon>Archaea</taxon>
        <taxon>Thermoproteota</taxon>
        <taxon>Thermoprotei</taxon>
        <taxon>Desulfurococcales</taxon>
        <taxon>Desulfurococcaceae</taxon>
        <taxon>Staphylothermus</taxon>
    </lineage>
</organism>
<dbReference type="PROSITE" id="PS51134">
    <property type="entry name" value="ZF_TFIIB"/>
    <property type="match status" value="1"/>
</dbReference>
<protein>
    <submittedName>
        <fullName evidence="3">Zinc finger, TFIIB-type domain protein</fullName>
    </submittedName>
</protein>
<dbReference type="EMBL" id="CP000575">
    <property type="protein sequence ID" value="ABN70032.1"/>
    <property type="molecule type" value="Genomic_DNA"/>
</dbReference>
<evidence type="ECO:0000256" key="1">
    <source>
        <dbReference type="PROSITE-ProRule" id="PRU00469"/>
    </source>
</evidence>
<evidence type="ECO:0000259" key="2">
    <source>
        <dbReference type="PROSITE" id="PS51134"/>
    </source>
</evidence>
<accession>A3DN22</accession>
<dbReference type="OrthoDB" id="27163at2157"/>
<name>A3DN22_STAMF</name>
<proteinExistence type="predicted"/>
<dbReference type="SUPFAM" id="SSF57783">
    <property type="entry name" value="Zinc beta-ribbon"/>
    <property type="match status" value="1"/>
</dbReference>
<reference evidence="3 4" key="2">
    <citation type="journal article" date="2009" name="Stand. Genomic Sci.">
        <title>Complete genome sequence of Staphylothermus marinus Stetter and Fiala 1986 type strain F1.</title>
        <authorList>
            <person name="Anderson I.J."/>
            <person name="Sun H."/>
            <person name="Lapidus A."/>
            <person name="Copeland A."/>
            <person name="Glavina Del Rio T."/>
            <person name="Tice H."/>
            <person name="Dalin E."/>
            <person name="Lucas S."/>
            <person name="Barry K."/>
            <person name="Land M."/>
            <person name="Richardson P."/>
            <person name="Huber H."/>
            <person name="Kyrpides N.C."/>
        </authorList>
    </citation>
    <scope>NUCLEOTIDE SEQUENCE [LARGE SCALE GENOMIC DNA]</scope>
    <source>
        <strain evidence="4">ATCC 43588 / DSM 3639 / JCM 9404 / F1</strain>
    </source>
</reference>
<keyword evidence="1" id="KW-0479">Metal-binding</keyword>
<sequence length="199" mass="23412">MTHKCPVCGGTLIWDYESGEVVCSKCGLVVDKIYDYGVSREREDVVEWREVKLKTYPKKNHILKKYKYHIRLYNTAQNIVKNKPWLEIDYSKILETGKMIKTIKSIATIKAEKNITEKNLWDKVEKGIEYIEKTHPATLARSDRGKYALAYMIYYYIQKTKFPPQKEITEIFNISETSYKRLLKTAKKIISLKPAIYNK</sequence>
<keyword evidence="1" id="KW-0862">Zinc</keyword>
<feature type="domain" description="TFIIB-type" evidence="2">
    <location>
        <begin position="1"/>
        <end position="31"/>
    </location>
</feature>
<dbReference type="Proteomes" id="UP000000254">
    <property type="component" value="Chromosome"/>
</dbReference>
<evidence type="ECO:0000313" key="4">
    <source>
        <dbReference type="Proteomes" id="UP000000254"/>
    </source>
</evidence>
<dbReference type="STRING" id="399550.Smar_0933"/>
<dbReference type="KEGG" id="smr:Smar_0933"/>